<sequence length="278" mass="30796">MEKICWENSSYQDCNVVIIGIPDESQSHSLREGTSEAPERIRKISNLADSYNRDGKKSLGFPLNGISKKVFDYGDITRKQIPETFEKIIKDFKVPISIGGDHSLSATIIKQFSKTGKLSLVYFDAHPDFITSIKNYYGSVFGDVIEVIDVKTSMQIGIRTPEKEEMDNLKKFQILVISPFDIAEKGIVKISEQIMSTLGDNVYVSFDMDCIDPSHAPGVSVPVPFGISSVDAILLLKKIANHGIVGMDIVEVCPAYDVKDRTSHLASRMIGEVLSSLK</sequence>
<dbReference type="OrthoDB" id="7186at2157"/>
<dbReference type="EMBL" id="AHJG01000122">
    <property type="protein sequence ID" value="EPA05960.1"/>
    <property type="molecule type" value="Genomic_DNA"/>
</dbReference>
<keyword evidence="2 4" id="KW-0479">Metal-binding</keyword>
<dbReference type="NCBIfam" id="TIGR01230">
    <property type="entry name" value="agmatinase"/>
    <property type="match status" value="1"/>
</dbReference>
<evidence type="ECO:0000256" key="5">
    <source>
        <dbReference type="RuleBase" id="RU003684"/>
    </source>
</evidence>
<dbReference type="Gene3D" id="3.40.800.10">
    <property type="entry name" value="Ureohydrolase domain"/>
    <property type="match status" value="1"/>
</dbReference>
<keyword evidence="7" id="KW-1185">Reference proteome</keyword>
<dbReference type="PANTHER" id="PTHR11358">
    <property type="entry name" value="ARGINASE/AGMATINASE"/>
    <property type="match status" value="1"/>
</dbReference>
<feature type="binding site" evidence="4">
    <location>
        <position position="102"/>
    </location>
    <ligand>
        <name>Mn(2+)</name>
        <dbReference type="ChEBI" id="CHEBI:29035"/>
        <label>1</label>
    </ligand>
</feature>
<dbReference type="Proteomes" id="UP000014065">
    <property type="component" value="Unassembled WGS sequence"/>
</dbReference>
<accession>S2E404</accession>
<organism evidence="6 7">
    <name type="scientific">Candidatus Nitrosarchaeum limnium BG20</name>
    <dbReference type="NCBI Taxonomy" id="859192"/>
    <lineage>
        <taxon>Archaea</taxon>
        <taxon>Nitrososphaerota</taxon>
        <taxon>Nitrososphaeria</taxon>
        <taxon>Nitrosopumilales</taxon>
        <taxon>Nitrosopumilaceae</taxon>
        <taxon>Nitrosarchaeum</taxon>
    </lineage>
</organism>
<dbReference type="InterPro" id="IPR006035">
    <property type="entry name" value="Ureohydrolase"/>
</dbReference>
<dbReference type="SUPFAM" id="SSF52768">
    <property type="entry name" value="Arginase/deacetylase"/>
    <property type="match status" value="1"/>
</dbReference>
<gene>
    <name evidence="6" type="ORF">BG20_I0692</name>
</gene>
<dbReference type="InterPro" id="IPR020855">
    <property type="entry name" value="Ureohydrolase_Mn_BS"/>
</dbReference>
<dbReference type="PROSITE" id="PS01053">
    <property type="entry name" value="ARGINASE_1"/>
    <property type="match status" value="1"/>
</dbReference>
<dbReference type="RefSeq" id="WP_010191230.1">
    <property type="nucleotide sequence ID" value="NZ_AHJG01000122.1"/>
</dbReference>
<evidence type="ECO:0000256" key="2">
    <source>
        <dbReference type="ARBA" id="ARBA00022723"/>
    </source>
</evidence>
<dbReference type="PIRSF" id="PIRSF036979">
    <property type="entry name" value="Arginase"/>
    <property type="match status" value="1"/>
</dbReference>
<dbReference type="Pfam" id="PF00491">
    <property type="entry name" value="Arginase"/>
    <property type="match status" value="1"/>
</dbReference>
<evidence type="ECO:0000313" key="6">
    <source>
        <dbReference type="EMBL" id="EPA05960.1"/>
    </source>
</evidence>
<dbReference type="PROSITE" id="PS51409">
    <property type="entry name" value="ARGINASE_2"/>
    <property type="match status" value="1"/>
</dbReference>
<feature type="binding site" evidence="4">
    <location>
        <position position="124"/>
    </location>
    <ligand>
        <name>Mn(2+)</name>
        <dbReference type="ChEBI" id="CHEBI:29035"/>
        <label>2</label>
    </ligand>
</feature>
<evidence type="ECO:0000256" key="4">
    <source>
        <dbReference type="PIRSR" id="PIRSR036979-1"/>
    </source>
</evidence>
<evidence type="ECO:0000313" key="7">
    <source>
        <dbReference type="Proteomes" id="UP000014065"/>
    </source>
</evidence>
<dbReference type="GO" id="GO:0046872">
    <property type="term" value="F:metal ion binding"/>
    <property type="evidence" value="ECO:0007669"/>
    <property type="project" value="UniProtKB-KW"/>
</dbReference>
<proteinExistence type="inferred from homology"/>
<keyword evidence="4" id="KW-0464">Manganese</keyword>
<dbReference type="GO" id="GO:0008783">
    <property type="term" value="F:agmatinase activity"/>
    <property type="evidence" value="ECO:0007669"/>
    <property type="project" value="TreeGrafter"/>
</dbReference>
<feature type="binding site" evidence="4">
    <location>
        <position position="209"/>
    </location>
    <ligand>
        <name>Mn(2+)</name>
        <dbReference type="ChEBI" id="CHEBI:29035"/>
        <label>1</label>
    </ligand>
</feature>
<comment type="cofactor">
    <cofactor evidence="4">
        <name>Mn(2+)</name>
        <dbReference type="ChEBI" id="CHEBI:29035"/>
    </cofactor>
    <text evidence="4">Binds 2 manganese ions per subunit.</text>
</comment>
<feature type="binding site" evidence="4">
    <location>
        <position position="126"/>
    </location>
    <ligand>
        <name>Mn(2+)</name>
        <dbReference type="ChEBI" id="CHEBI:29035"/>
        <label>2</label>
    </ligand>
</feature>
<dbReference type="GO" id="GO:0033389">
    <property type="term" value="P:putrescine biosynthetic process from arginine, via agmatine"/>
    <property type="evidence" value="ECO:0007669"/>
    <property type="project" value="TreeGrafter"/>
</dbReference>
<dbReference type="InterPro" id="IPR023696">
    <property type="entry name" value="Ureohydrolase_dom_sf"/>
</dbReference>
<evidence type="ECO:0000256" key="1">
    <source>
        <dbReference type="ARBA" id="ARBA00009227"/>
    </source>
</evidence>
<evidence type="ECO:0000256" key="3">
    <source>
        <dbReference type="ARBA" id="ARBA00022801"/>
    </source>
</evidence>
<comment type="similarity">
    <text evidence="1">Belongs to the arginase family. Agmatinase subfamily.</text>
</comment>
<protein>
    <submittedName>
        <fullName evidence="6">Putative agmatinase</fullName>
    </submittedName>
</protein>
<keyword evidence="3 5" id="KW-0378">Hydrolase</keyword>
<dbReference type="AlphaFoldDB" id="S2E404"/>
<reference evidence="6 7" key="1">
    <citation type="journal article" date="2012" name="J. Bacteriol.">
        <title>Genome Sequence of "Candidatus Nitrosoarchaeum limnia" BG20, a Low-Salinity Ammonia-Oxidizing Archaeon from the San Francisco Bay Estuary.</title>
        <authorList>
            <person name="Mosier A.C."/>
            <person name="Allen E.E."/>
            <person name="Kim M."/>
            <person name="Ferriera S."/>
            <person name="Francis C.A."/>
        </authorList>
    </citation>
    <scope>NUCLEOTIDE SEQUENCE [LARGE SCALE GENOMIC DNA]</scope>
    <source>
        <strain evidence="6 7">BG20</strain>
    </source>
</reference>
<name>S2E404_9ARCH</name>
<feature type="binding site" evidence="4">
    <location>
        <position position="128"/>
    </location>
    <ligand>
        <name>Mn(2+)</name>
        <dbReference type="ChEBI" id="CHEBI:29035"/>
        <label>1</label>
    </ligand>
</feature>
<feature type="binding site" evidence="4">
    <location>
        <position position="207"/>
    </location>
    <ligand>
        <name>Mn(2+)</name>
        <dbReference type="ChEBI" id="CHEBI:29035"/>
        <label>1</label>
    </ligand>
</feature>
<dbReference type="InterPro" id="IPR005925">
    <property type="entry name" value="Agmatinase-rel"/>
</dbReference>
<dbReference type="PANTHER" id="PTHR11358:SF26">
    <property type="entry name" value="GUANIDINO ACID HYDROLASE, MITOCHONDRIAL"/>
    <property type="match status" value="1"/>
</dbReference>
<comment type="caution">
    <text evidence="6">The sequence shown here is derived from an EMBL/GenBank/DDBJ whole genome shotgun (WGS) entry which is preliminary data.</text>
</comment>